<proteinExistence type="predicted"/>
<name>A0A834PC25_VESPE</name>
<evidence type="ECO:0000313" key="3">
    <source>
        <dbReference type="Proteomes" id="UP000600918"/>
    </source>
</evidence>
<feature type="region of interest" description="Disordered" evidence="1">
    <location>
        <begin position="18"/>
        <end position="72"/>
    </location>
</feature>
<accession>A0A834PC25</accession>
<sequence length="120" mass="13191">MFSELCRETLRKAAVCYSSGRAGSPSPSPPTSPPASPSKEAKTPANTDLGNVRGTGCECRDSSATGRRHTTQPVELRDLREYVYALSLRRTSEPLNPIVDPVVNPIVTDYYRSRCYRPDS</sequence>
<keyword evidence="3" id="KW-1185">Reference proteome</keyword>
<dbReference type="Proteomes" id="UP000600918">
    <property type="component" value="Unassembled WGS sequence"/>
</dbReference>
<evidence type="ECO:0000256" key="1">
    <source>
        <dbReference type="SAM" id="MobiDB-lite"/>
    </source>
</evidence>
<comment type="caution">
    <text evidence="2">The sequence shown here is derived from an EMBL/GenBank/DDBJ whole genome shotgun (WGS) entry which is preliminary data.</text>
</comment>
<dbReference type="EMBL" id="JACSDY010000002">
    <property type="protein sequence ID" value="KAF7435376.1"/>
    <property type="molecule type" value="Genomic_DNA"/>
</dbReference>
<dbReference type="AlphaFoldDB" id="A0A834PC25"/>
<evidence type="ECO:0000313" key="2">
    <source>
        <dbReference type="EMBL" id="KAF7435376.1"/>
    </source>
</evidence>
<organism evidence="2 3">
    <name type="scientific">Vespula pensylvanica</name>
    <name type="common">Western yellow jacket</name>
    <name type="synonym">Wasp</name>
    <dbReference type="NCBI Taxonomy" id="30213"/>
    <lineage>
        <taxon>Eukaryota</taxon>
        <taxon>Metazoa</taxon>
        <taxon>Ecdysozoa</taxon>
        <taxon>Arthropoda</taxon>
        <taxon>Hexapoda</taxon>
        <taxon>Insecta</taxon>
        <taxon>Pterygota</taxon>
        <taxon>Neoptera</taxon>
        <taxon>Endopterygota</taxon>
        <taxon>Hymenoptera</taxon>
        <taxon>Apocrita</taxon>
        <taxon>Aculeata</taxon>
        <taxon>Vespoidea</taxon>
        <taxon>Vespidae</taxon>
        <taxon>Vespinae</taxon>
        <taxon>Vespula</taxon>
    </lineage>
</organism>
<reference evidence="2" key="1">
    <citation type="journal article" date="2020" name="G3 (Bethesda)">
        <title>High-Quality Assemblies for Three Invasive Social Wasps from the &lt;i&gt;Vespula&lt;/i&gt; Genus.</title>
        <authorList>
            <person name="Harrop T.W.R."/>
            <person name="Guhlin J."/>
            <person name="McLaughlin G.M."/>
            <person name="Permina E."/>
            <person name="Stockwell P."/>
            <person name="Gilligan J."/>
            <person name="Le Lec M.F."/>
            <person name="Gruber M.A.M."/>
            <person name="Quinn O."/>
            <person name="Lovegrove M."/>
            <person name="Duncan E.J."/>
            <person name="Remnant E.J."/>
            <person name="Van Eeckhoven J."/>
            <person name="Graham B."/>
            <person name="Knapp R.A."/>
            <person name="Langford K.W."/>
            <person name="Kronenberg Z."/>
            <person name="Press M.O."/>
            <person name="Eacker S.M."/>
            <person name="Wilson-Rankin E.E."/>
            <person name="Purcell J."/>
            <person name="Lester P.J."/>
            <person name="Dearden P.K."/>
        </authorList>
    </citation>
    <scope>NUCLEOTIDE SEQUENCE</scope>
    <source>
        <strain evidence="2">Volc-1</strain>
    </source>
</reference>
<protein>
    <submittedName>
        <fullName evidence="2">Uncharacterized protein</fullName>
    </submittedName>
</protein>
<feature type="compositionally biased region" description="Pro residues" evidence="1">
    <location>
        <begin position="26"/>
        <end position="36"/>
    </location>
</feature>
<gene>
    <name evidence="2" type="ORF">H0235_003567</name>
</gene>